<name>A0ABV2XKX3_9NOCA</name>
<protein>
    <submittedName>
        <fullName evidence="1">Uncharacterized protein</fullName>
    </submittedName>
</protein>
<accession>A0ABV2XKX3</accession>
<sequence length="71" mass="7885">MRRTKNTRKTVAADVPYRDNVIDLASRRRGLLERQGADPVEVAVHLCAATGEMPSWQSWGPDFDDDGGWAA</sequence>
<gene>
    <name evidence="1" type="ORF">ABZ507_32465</name>
</gene>
<reference evidence="1 2" key="1">
    <citation type="submission" date="2024-06" db="EMBL/GenBank/DDBJ databases">
        <title>The Natural Products Discovery Center: Release of the First 8490 Sequenced Strains for Exploring Actinobacteria Biosynthetic Diversity.</title>
        <authorList>
            <person name="Kalkreuter E."/>
            <person name="Kautsar S.A."/>
            <person name="Yang D."/>
            <person name="Bader C.D."/>
            <person name="Teijaro C.N."/>
            <person name="Fluegel L."/>
            <person name="Davis C.M."/>
            <person name="Simpson J.R."/>
            <person name="Lauterbach L."/>
            <person name="Steele A.D."/>
            <person name="Gui C."/>
            <person name="Meng S."/>
            <person name="Li G."/>
            <person name="Viehrig K."/>
            <person name="Ye F."/>
            <person name="Su P."/>
            <person name="Kiefer A.F."/>
            <person name="Nichols A."/>
            <person name="Cepeda A.J."/>
            <person name="Yan W."/>
            <person name="Fan B."/>
            <person name="Jiang Y."/>
            <person name="Adhikari A."/>
            <person name="Zheng C.-J."/>
            <person name="Schuster L."/>
            <person name="Cowan T.M."/>
            <person name="Smanski M.J."/>
            <person name="Chevrette M.G."/>
            <person name="De Carvalho L.P.S."/>
            <person name="Shen B."/>
        </authorList>
    </citation>
    <scope>NUCLEOTIDE SEQUENCE [LARGE SCALE GENOMIC DNA]</scope>
    <source>
        <strain evidence="1 2">NPDC019434</strain>
    </source>
</reference>
<dbReference type="RefSeq" id="WP_357993715.1">
    <property type="nucleotide sequence ID" value="NZ_JBEYBR010000154.1"/>
</dbReference>
<dbReference type="Proteomes" id="UP001550535">
    <property type="component" value="Unassembled WGS sequence"/>
</dbReference>
<dbReference type="EMBL" id="JBEYBR010000154">
    <property type="protein sequence ID" value="MEU2126533.1"/>
    <property type="molecule type" value="Genomic_DNA"/>
</dbReference>
<evidence type="ECO:0000313" key="2">
    <source>
        <dbReference type="Proteomes" id="UP001550535"/>
    </source>
</evidence>
<comment type="caution">
    <text evidence="1">The sequence shown here is derived from an EMBL/GenBank/DDBJ whole genome shotgun (WGS) entry which is preliminary data.</text>
</comment>
<proteinExistence type="predicted"/>
<keyword evidence="2" id="KW-1185">Reference proteome</keyword>
<organism evidence="1 2">
    <name type="scientific">Nocardia niwae</name>
    <dbReference type="NCBI Taxonomy" id="626084"/>
    <lineage>
        <taxon>Bacteria</taxon>
        <taxon>Bacillati</taxon>
        <taxon>Actinomycetota</taxon>
        <taxon>Actinomycetes</taxon>
        <taxon>Mycobacteriales</taxon>
        <taxon>Nocardiaceae</taxon>
        <taxon>Nocardia</taxon>
    </lineage>
</organism>
<evidence type="ECO:0000313" key="1">
    <source>
        <dbReference type="EMBL" id="MEU2126533.1"/>
    </source>
</evidence>